<organism evidence="4 5">
    <name type="scientific">Desulfonema magnum</name>
    <dbReference type="NCBI Taxonomy" id="45655"/>
    <lineage>
        <taxon>Bacteria</taxon>
        <taxon>Pseudomonadati</taxon>
        <taxon>Thermodesulfobacteriota</taxon>
        <taxon>Desulfobacteria</taxon>
        <taxon>Desulfobacterales</taxon>
        <taxon>Desulfococcaceae</taxon>
        <taxon>Desulfonema</taxon>
    </lineage>
</organism>
<dbReference type="Pfam" id="PF13448">
    <property type="entry name" value="DUF4114"/>
    <property type="match status" value="1"/>
</dbReference>
<protein>
    <submittedName>
        <fullName evidence="4">PEP-CTERM protein-sorting domain-containing protein, DUF4114</fullName>
    </submittedName>
</protein>
<evidence type="ECO:0000313" key="4">
    <source>
        <dbReference type="EMBL" id="QTA92134.1"/>
    </source>
</evidence>
<gene>
    <name evidence="4" type="ORF">dnm_082100</name>
</gene>
<proteinExistence type="predicted"/>
<dbReference type="RefSeq" id="WP_207679625.1">
    <property type="nucleotide sequence ID" value="NZ_CP061800.1"/>
</dbReference>
<feature type="domain" description="Ice-binding protein C-terminal" evidence="2">
    <location>
        <begin position="226"/>
        <end position="249"/>
    </location>
</feature>
<dbReference type="KEGG" id="dmm:dnm_082100"/>
<evidence type="ECO:0000259" key="3">
    <source>
        <dbReference type="Pfam" id="PF13448"/>
    </source>
</evidence>
<dbReference type="AlphaFoldDB" id="A0A975BUS4"/>
<dbReference type="InterPro" id="IPR025193">
    <property type="entry name" value="DUF4114"/>
</dbReference>
<evidence type="ECO:0000313" key="5">
    <source>
        <dbReference type="Proteomes" id="UP000663722"/>
    </source>
</evidence>
<keyword evidence="1" id="KW-0732">Signal</keyword>
<reference evidence="4" key="1">
    <citation type="journal article" date="2021" name="Microb. Physiol.">
        <title>Proteogenomic Insights into the Physiology of Marine, Sulfate-Reducing, Filamentous Desulfonema limicola and Desulfonema magnum.</title>
        <authorList>
            <person name="Schnaars V."/>
            <person name="Wohlbrand L."/>
            <person name="Scheve S."/>
            <person name="Hinrichs C."/>
            <person name="Reinhardt R."/>
            <person name="Rabus R."/>
        </authorList>
    </citation>
    <scope>NUCLEOTIDE SEQUENCE</scope>
    <source>
        <strain evidence="4">4be13</strain>
    </source>
</reference>
<evidence type="ECO:0000256" key="1">
    <source>
        <dbReference type="SAM" id="SignalP"/>
    </source>
</evidence>
<feature type="chain" id="PRO_5037837732" evidence="1">
    <location>
        <begin position="25"/>
        <end position="254"/>
    </location>
</feature>
<feature type="domain" description="DUF4114" evidence="3">
    <location>
        <begin position="129"/>
        <end position="222"/>
    </location>
</feature>
<evidence type="ECO:0000259" key="2">
    <source>
        <dbReference type="Pfam" id="PF07589"/>
    </source>
</evidence>
<dbReference type="Proteomes" id="UP000663722">
    <property type="component" value="Chromosome"/>
</dbReference>
<dbReference type="NCBIfam" id="TIGR02595">
    <property type="entry name" value="PEP_CTERM"/>
    <property type="match status" value="1"/>
</dbReference>
<dbReference type="EMBL" id="CP061800">
    <property type="protein sequence ID" value="QTA92134.1"/>
    <property type="molecule type" value="Genomic_DNA"/>
</dbReference>
<keyword evidence="5" id="KW-1185">Reference proteome</keyword>
<sequence length="254" mass="27601">MKKITTSLFFAILMAFLMVGNAMAFTVPGSSYGDEPSLQDIFDDVVTGGNLDAVNDQSNVETWMIAEALVDSYLVTTYKNDNGILGIYSTDTGAKYFLQNPDKKDQASFGINDTGALYVNGKLKDENFGDGFGFFWRNKDASPKLTSYTEDSKNKSGTGYGSNNDVLALTFLVKEGLSVKTQLNDGTTVDAEGNNDWILAFEDVASSASGDGDFNDAVFYVEDMKPTPEPATMLLLSVGMIGLVAMRRKFNKKS</sequence>
<dbReference type="Pfam" id="PF07589">
    <property type="entry name" value="PEP-CTERM"/>
    <property type="match status" value="1"/>
</dbReference>
<feature type="signal peptide" evidence="1">
    <location>
        <begin position="1"/>
        <end position="24"/>
    </location>
</feature>
<dbReference type="InterPro" id="IPR013424">
    <property type="entry name" value="Ice-binding_C"/>
</dbReference>
<name>A0A975BUS4_9BACT</name>
<accession>A0A975BUS4</accession>